<dbReference type="Proteomes" id="UP000828941">
    <property type="component" value="Chromosome 9"/>
</dbReference>
<organism evidence="1 2">
    <name type="scientific">Bauhinia variegata</name>
    <name type="common">Purple orchid tree</name>
    <name type="synonym">Phanera variegata</name>
    <dbReference type="NCBI Taxonomy" id="167791"/>
    <lineage>
        <taxon>Eukaryota</taxon>
        <taxon>Viridiplantae</taxon>
        <taxon>Streptophyta</taxon>
        <taxon>Embryophyta</taxon>
        <taxon>Tracheophyta</taxon>
        <taxon>Spermatophyta</taxon>
        <taxon>Magnoliopsida</taxon>
        <taxon>eudicotyledons</taxon>
        <taxon>Gunneridae</taxon>
        <taxon>Pentapetalae</taxon>
        <taxon>rosids</taxon>
        <taxon>fabids</taxon>
        <taxon>Fabales</taxon>
        <taxon>Fabaceae</taxon>
        <taxon>Cercidoideae</taxon>
        <taxon>Cercideae</taxon>
        <taxon>Bauhiniinae</taxon>
        <taxon>Bauhinia</taxon>
    </lineage>
</organism>
<comment type="caution">
    <text evidence="1">The sequence shown here is derived from an EMBL/GenBank/DDBJ whole genome shotgun (WGS) entry which is preliminary data.</text>
</comment>
<dbReference type="EMBL" id="CM039434">
    <property type="protein sequence ID" value="KAI4322915.1"/>
    <property type="molecule type" value="Genomic_DNA"/>
</dbReference>
<protein>
    <submittedName>
        <fullName evidence="1">Uncharacterized protein</fullName>
    </submittedName>
</protein>
<proteinExistence type="predicted"/>
<gene>
    <name evidence="1" type="ORF">L6164_022565</name>
</gene>
<sequence length="410" mass="45801">MADRFFPNEMPEFVEETRAKESLSEGARDSLASLLSLPYETLSERFQRAAFELKESVVRETWGLSGKRVKDYTLYTGALGTAYLVFKAYQVTKNGNDLSLCTEIVKACDSASRDSERVTFICGRAGVLALGAAIAKHSGDEKLLNYYLGQFKELIRQPRDLPNELLYGRAGYLWACSFLNKHTGKDTISTSHMRSVVDEVVKAGRQLARKGRCPLMYEWHGKKYWGAAHGLAGIMGVLMDMELKPDEVEDVKGTLHYMIKNRFPSGNYPSSEGSESDRLVHWCHGAPGVALTLVKAAEVFGSKEFLQAAIDAGEVVWNRGLLKRVGICHGISGNTYVFISLYRLTGDVKYLYRAKAFACFLLDKGQRLILEGKMHGGDRPYSLFEGLGGMAYMFLDMVDLKEAKFPGYEF</sequence>
<evidence type="ECO:0000313" key="2">
    <source>
        <dbReference type="Proteomes" id="UP000828941"/>
    </source>
</evidence>
<evidence type="ECO:0000313" key="1">
    <source>
        <dbReference type="EMBL" id="KAI4322915.1"/>
    </source>
</evidence>
<reference evidence="1 2" key="1">
    <citation type="journal article" date="2022" name="DNA Res.">
        <title>Chromosomal-level genome assembly of the orchid tree Bauhinia variegata (Leguminosae; Cercidoideae) supports the allotetraploid origin hypothesis of Bauhinia.</title>
        <authorList>
            <person name="Zhong Y."/>
            <person name="Chen Y."/>
            <person name="Zheng D."/>
            <person name="Pang J."/>
            <person name="Liu Y."/>
            <person name="Luo S."/>
            <person name="Meng S."/>
            <person name="Qian L."/>
            <person name="Wei D."/>
            <person name="Dai S."/>
            <person name="Zhou R."/>
        </authorList>
    </citation>
    <scope>NUCLEOTIDE SEQUENCE [LARGE SCALE GENOMIC DNA]</scope>
    <source>
        <strain evidence="1">BV-YZ2020</strain>
    </source>
</reference>
<name>A0ACB9MFN3_BAUVA</name>
<accession>A0ACB9MFN3</accession>
<keyword evidence="2" id="KW-1185">Reference proteome</keyword>